<feature type="compositionally biased region" description="Polar residues" evidence="2">
    <location>
        <begin position="339"/>
        <end position="353"/>
    </location>
</feature>
<organism evidence="3 4">
    <name type="scientific">Anisodus acutangulus</name>
    <dbReference type="NCBI Taxonomy" id="402998"/>
    <lineage>
        <taxon>Eukaryota</taxon>
        <taxon>Viridiplantae</taxon>
        <taxon>Streptophyta</taxon>
        <taxon>Embryophyta</taxon>
        <taxon>Tracheophyta</taxon>
        <taxon>Spermatophyta</taxon>
        <taxon>Magnoliopsida</taxon>
        <taxon>eudicotyledons</taxon>
        <taxon>Gunneridae</taxon>
        <taxon>Pentapetalae</taxon>
        <taxon>asterids</taxon>
        <taxon>lamiids</taxon>
        <taxon>Solanales</taxon>
        <taxon>Solanaceae</taxon>
        <taxon>Solanoideae</taxon>
        <taxon>Hyoscyameae</taxon>
        <taxon>Anisodus</taxon>
    </lineage>
</organism>
<dbReference type="Proteomes" id="UP001152561">
    <property type="component" value="Unassembled WGS sequence"/>
</dbReference>
<dbReference type="PANTHER" id="PTHR36386">
    <property type="entry name" value="OS06G0683900 PROTEIN"/>
    <property type="match status" value="1"/>
</dbReference>
<dbReference type="OrthoDB" id="1932658at2759"/>
<evidence type="ECO:0000256" key="1">
    <source>
        <dbReference type="SAM" id="Coils"/>
    </source>
</evidence>
<keyword evidence="4" id="KW-1185">Reference proteome</keyword>
<evidence type="ECO:0000313" key="4">
    <source>
        <dbReference type="Proteomes" id="UP001152561"/>
    </source>
</evidence>
<keyword evidence="1" id="KW-0175">Coiled coil</keyword>
<accession>A0A9Q1MU87</accession>
<protein>
    <submittedName>
        <fullName evidence="3">Uncharacterized protein</fullName>
    </submittedName>
</protein>
<sequence>MSVLQYPDGINPTDVQIWNNAAFDNGDSEDLSSLKLSWLRPSDSFESDMSSKENQTPLYKNVSVNISSPMPIKPLQPNGAMENSRIKSNKPILTRKNGKDNDLRDVKKIDEEIEEIEMEISRLNSKLEALRIEKAEKSVVRTVEKRGRVVAAKFMEPKMSAKTNVQRRGVSLGPSEIFGATRRGLSMGPSEILAGTKAEKLGKQEMITPVQPITNRRKSCFWKLQEIEEESLSSKERGKSSVIARTMVAPRQAVTTIASKKNVKKDDGFLSSVQPKKLFKDGEKSNKKPQRPGRVVASRYNQSTNQSSVVRKRSLPESDKDVEIKRNEKKRSLSVGKTRVSQTDNNNLGTESSSRVKKRWEIPSEIVVHASTESEKSPLSITVKPDLLPRIRIARCNVNETPRDSGPAKRVVELIGKKSFFSNDEDKEPSSVCQVLSFAEEDAEEE</sequence>
<evidence type="ECO:0000256" key="2">
    <source>
        <dbReference type="SAM" id="MobiDB-lite"/>
    </source>
</evidence>
<dbReference type="PANTHER" id="PTHR36386:SF1">
    <property type="entry name" value="OS06G0683900 PROTEIN"/>
    <property type="match status" value="1"/>
</dbReference>
<feature type="region of interest" description="Disordered" evidence="2">
    <location>
        <begin position="274"/>
        <end position="356"/>
    </location>
</feature>
<dbReference type="AlphaFoldDB" id="A0A9Q1MU87"/>
<gene>
    <name evidence="3" type="ORF">K7X08_004450</name>
</gene>
<reference evidence="4" key="1">
    <citation type="journal article" date="2023" name="Proc. Natl. Acad. Sci. U.S.A.">
        <title>Genomic and structural basis for evolution of tropane alkaloid biosynthesis.</title>
        <authorList>
            <person name="Wanga Y.-J."/>
            <person name="Taina T."/>
            <person name="Yua J.-Y."/>
            <person name="Lia J."/>
            <person name="Xua B."/>
            <person name="Chenc J."/>
            <person name="D'Auriad J.C."/>
            <person name="Huanga J.-P."/>
            <person name="Huanga S.-X."/>
        </authorList>
    </citation>
    <scope>NUCLEOTIDE SEQUENCE [LARGE SCALE GENOMIC DNA]</scope>
    <source>
        <strain evidence="4">cv. KIB-2019</strain>
    </source>
</reference>
<proteinExistence type="predicted"/>
<comment type="caution">
    <text evidence="3">The sequence shown here is derived from an EMBL/GenBank/DDBJ whole genome shotgun (WGS) entry which is preliminary data.</text>
</comment>
<feature type="coiled-coil region" evidence="1">
    <location>
        <begin position="99"/>
        <end position="133"/>
    </location>
</feature>
<evidence type="ECO:0000313" key="3">
    <source>
        <dbReference type="EMBL" id="KAJ8566856.1"/>
    </source>
</evidence>
<feature type="compositionally biased region" description="Polar residues" evidence="2">
    <location>
        <begin position="299"/>
        <end position="309"/>
    </location>
</feature>
<name>A0A9Q1MU87_9SOLA</name>
<feature type="compositionally biased region" description="Basic and acidic residues" evidence="2">
    <location>
        <begin position="314"/>
        <end position="326"/>
    </location>
</feature>
<dbReference type="EMBL" id="JAJAGQ010000003">
    <property type="protein sequence ID" value="KAJ8566856.1"/>
    <property type="molecule type" value="Genomic_DNA"/>
</dbReference>